<dbReference type="AlphaFoldDB" id="A0A6J4UFA9"/>
<organism evidence="2">
    <name type="scientific">uncultured Thermomicrobiales bacterium</name>
    <dbReference type="NCBI Taxonomy" id="1645740"/>
    <lineage>
        <taxon>Bacteria</taxon>
        <taxon>Pseudomonadati</taxon>
        <taxon>Thermomicrobiota</taxon>
        <taxon>Thermomicrobia</taxon>
        <taxon>Thermomicrobiales</taxon>
        <taxon>environmental samples</taxon>
    </lineage>
</organism>
<feature type="compositionally biased region" description="Basic and acidic residues" evidence="1">
    <location>
        <begin position="79"/>
        <end position="94"/>
    </location>
</feature>
<sequence length="444" mass="47027">MLQLALLDPVLAGHAVEDLERGGVAIGGVHHPVEEDFSLVPIAEAEERVKGERGVAQPAIAIIPVAGAPEALRQRGRRRGDDRAGRGVVEELQRQRRATHHRPVRAVVGAPADPAAPVLGRLLEESPGHCRDVAVPEERRPAPVGQHEDGLVALTKPAAAGRRVRRVVDRQRHGGVQRQRFAPAVRHPCSHARLRAPGGARPGGRARVVEARREVAAEFDGPGQAAGDAHDRALAEDGRVATVVLRRHEVEQLDHAGGGGEGRGEDVGVVEVVAFDCVVADGRYLPVAAVRGVKDAREGGGRIEAREAGPIDRAVAPDQRGADAVADEGIVFDRQVPPLRGPVRTLRAGLSRRCAHHRHSPPSHRTVPLGAPRVQPPCHRHGRGIDKLARWWYCTYIRDAAPGGGAGHSQGGSGPRSAGRSAGRGFLGLAVVHSRGRTLSGATP</sequence>
<feature type="region of interest" description="Disordered" evidence="1">
    <location>
        <begin position="72"/>
        <end position="101"/>
    </location>
</feature>
<accession>A0A6J4UFA9</accession>
<gene>
    <name evidence="2" type="ORF">AVDCRST_MAG88-644</name>
</gene>
<evidence type="ECO:0000256" key="1">
    <source>
        <dbReference type="SAM" id="MobiDB-lite"/>
    </source>
</evidence>
<reference evidence="2" key="1">
    <citation type="submission" date="2020-02" db="EMBL/GenBank/DDBJ databases">
        <authorList>
            <person name="Meier V. D."/>
        </authorList>
    </citation>
    <scope>NUCLEOTIDE SEQUENCE</scope>
    <source>
        <strain evidence="2">AVDCRST_MAG88</strain>
    </source>
</reference>
<protein>
    <submittedName>
        <fullName evidence="2">Uncharacterized protein</fullName>
    </submittedName>
</protein>
<evidence type="ECO:0000313" key="2">
    <source>
        <dbReference type="EMBL" id="CAA9549224.1"/>
    </source>
</evidence>
<feature type="compositionally biased region" description="Gly residues" evidence="1">
    <location>
        <begin position="403"/>
        <end position="414"/>
    </location>
</feature>
<feature type="region of interest" description="Disordered" evidence="1">
    <location>
        <begin position="352"/>
        <end position="375"/>
    </location>
</feature>
<name>A0A6J4UFA9_9BACT</name>
<proteinExistence type="predicted"/>
<dbReference type="EMBL" id="CADCWM010000220">
    <property type="protein sequence ID" value="CAA9549224.1"/>
    <property type="molecule type" value="Genomic_DNA"/>
</dbReference>
<feature type="region of interest" description="Disordered" evidence="1">
    <location>
        <begin position="403"/>
        <end position="422"/>
    </location>
</feature>
<feature type="compositionally biased region" description="Basic residues" evidence="1">
    <location>
        <begin position="353"/>
        <end position="362"/>
    </location>
</feature>